<keyword evidence="9 11" id="KW-0539">Nucleus</keyword>
<feature type="domain" description="Mediator of RNA polymerase II transcription subunit 16 central helical bridge" evidence="13">
    <location>
        <begin position="458"/>
        <end position="647"/>
    </location>
</feature>
<evidence type="ECO:0000259" key="14">
    <source>
        <dbReference type="Pfam" id="PF20719"/>
    </source>
</evidence>
<dbReference type="PANTHER" id="PTHR13224:SF6">
    <property type="entry name" value="MEDIATOR OF RNA POLYMERASE II TRANSCRIPTION SUBUNIT 16"/>
    <property type="match status" value="1"/>
</dbReference>
<dbReference type="PANTHER" id="PTHR13224">
    <property type="entry name" value="THYROID HORMONE RECEPTOR-ASSOCIATED PROTEIN-RELATED"/>
    <property type="match status" value="1"/>
</dbReference>
<dbReference type="InterPro" id="IPR048616">
    <property type="entry name" value="MED16_bridge"/>
</dbReference>
<keyword evidence="5" id="KW-0677">Repeat</keyword>
<dbReference type="Pfam" id="PF11635">
    <property type="entry name" value="Med16_N"/>
    <property type="match status" value="1"/>
</dbReference>
<evidence type="ECO:0000256" key="8">
    <source>
        <dbReference type="ARBA" id="ARBA00023163"/>
    </source>
</evidence>
<gene>
    <name evidence="11" type="primary">MED16</name>
    <name evidence="15" type="ORF">RUM44_001869</name>
</gene>
<comment type="subcellular location">
    <subcellularLocation>
        <location evidence="1 11">Nucleus</location>
    </subcellularLocation>
</comment>
<feature type="domain" description="Mediator complex subunit 16 C-terminal" evidence="14">
    <location>
        <begin position="752"/>
        <end position="810"/>
    </location>
</feature>
<sequence>MDLLYTVSRKLNNSAINPIKQFESVTSGCSLCTISNQNLLAFTTVTTVTDTTANSWGSHVCVADLNSPWQAYKIMSNLCSITVLEWDLVGENLVVADTNGVVQIWGMKDHILNDWVCLGNATFHGEKILSAAFFHNGRKTSLVYEKKDNFQYSEKFSHHRVAPSVKSFGGRPLEGCLVVSATGMVGVIVLLKDAQNITLQSVSESLGAVRNRITSADICYGKNGQFLIAVSSGNVKMPIQCYRVSVKKNDDKCVIMSQALPSFFLQDIPVKESSCRKIVDLKFVVKEDTDSLVVAANGESGSIIEIWELREKPLPIHKLFQPKHSAPVEPLKTVLWQHQSQFRATSQILCVTTSKLSITSNVPPPSYIIVAFADGTIHCLFRESLKQVSTTNINNAFRNDDPTMAKHQKLSVKVSKMDISWLGNVLMCIDTHGQLYLYRLTPISEHGGPITVPYACTLLEYCLVTGLDWWDLLVSLRSSMLEAVVEKFTESFNRQNSASKQFYYVQFLCIKTSLYRIAANGQTKAADLTSLLMLYSIATAFKSLLRPSDMSNHDKGPAESLAAVLTDPVTDVDKVLLHLEAKEFTVEPSTLQSLQQLIQWIADLTLNLLARLPEQRQTSNKSSGYQLTRDYQALSTLRELLVIIRIWGLLCQSCLPVFVGSVENFDVLPLLFRLLSRLIQTSESDESLLDECCSLPNQVAIPQMNFCNTTTQVLSPALFTQILPMQLYYGVEPDFLEYIPDKIQIENGYQSELLIDSFRHVFLGKQPLTLKQCSRCGSKAQVTSSSRRTAAIVAWDHRWSRTCRCSGHWRIQNCNKSSNTIVNMNSNLYL</sequence>
<evidence type="ECO:0000259" key="13">
    <source>
        <dbReference type="Pfam" id="PF20718"/>
    </source>
</evidence>
<dbReference type="InterPro" id="IPR021665">
    <property type="entry name" value="Mediator_Med16_N"/>
</dbReference>
<comment type="similarity">
    <text evidence="2 11">Belongs to the Mediator complex subunit 16 family.</text>
</comment>
<dbReference type="Gene3D" id="2.130.10.10">
    <property type="entry name" value="YVTN repeat-like/Quinoprotein amine dehydrogenase"/>
    <property type="match status" value="1"/>
</dbReference>
<dbReference type="EMBL" id="JAWJWF010000047">
    <property type="protein sequence ID" value="KAK6622062.1"/>
    <property type="molecule type" value="Genomic_DNA"/>
</dbReference>
<feature type="domain" description="Mediator complex subunit Med16 N-terminal" evidence="12">
    <location>
        <begin position="122"/>
        <end position="405"/>
    </location>
</feature>
<evidence type="ECO:0000256" key="11">
    <source>
        <dbReference type="RuleBase" id="RU364149"/>
    </source>
</evidence>
<evidence type="ECO:0000313" key="16">
    <source>
        <dbReference type="Proteomes" id="UP001359485"/>
    </source>
</evidence>
<accession>A0ABR1AL92</accession>
<keyword evidence="16" id="KW-1185">Reference proteome</keyword>
<evidence type="ECO:0000259" key="12">
    <source>
        <dbReference type="Pfam" id="PF11635"/>
    </source>
</evidence>
<evidence type="ECO:0000256" key="4">
    <source>
        <dbReference type="ARBA" id="ARBA00022574"/>
    </source>
</evidence>
<evidence type="ECO:0000256" key="2">
    <source>
        <dbReference type="ARBA" id="ARBA00006543"/>
    </source>
</evidence>
<keyword evidence="7 11" id="KW-0010">Activator</keyword>
<comment type="caution">
    <text evidence="15">The sequence shown here is derived from an EMBL/GenBank/DDBJ whole genome shotgun (WGS) entry which is preliminary data.</text>
</comment>
<dbReference type="Pfam" id="PF20719">
    <property type="entry name" value="Med16_C"/>
    <property type="match status" value="1"/>
</dbReference>
<evidence type="ECO:0000256" key="9">
    <source>
        <dbReference type="ARBA" id="ARBA00023242"/>
    </source>
</evidence>
<dbReference type="InterPro" id="IPR048339">
    <property type="entry name" value="Mediator_Med16_C"/>
</dbReference>
<reference evidence="15 16" key="1">
    <citation type="submission" date="2023-09" db="EMBL/GenBank/DDBJ databases">
        <title>Genomes of two closely related lineages of the louse Polyplax serrata with different host specificities.</title>
        <authorList>
            <person name="Martinu J."/>
            <person name="Tarabai H."/>
            <person name="Stefka J."/>
            <person name="Hypsa V."/>
        </authorList>
    </citation>
    <scope>NUCLEOTIDE SEQUENCE [LARGE SCALE GENOMIC DNA]</scope>
    <source>
        <strain evidence="15">98ZLc_SE</strain>
    </source>
</reference>
<organism evidence="15 16">
    <name type="scientific">Polyplax serrata</name>
    <name type="common">Common mouse louse</name>
    <dbReference type="NCBI Taxonomy" id="468196"/>
    <lineage>
        <taxon>Eukaryota</taxon>
        <taxon>Metazoa</taxon>
        <taxon>Ecdysozoa</taxon>
        <taxon>Arthropoda</taxon>
        <taxon>Hexapoda</taxon>
        <taxon>Insecta</taxon>
        <taxon>Pterygota</taxon>
        <taxon>Neoptera</taxon>
        <taxon>Paraneoptera</taxon>
        <taxon>Psocodea</taxon>
        <taxon>Troctomorpha</taxon>
        <taxon>Phthiraptera</taxon>
        <taxon>Anoplura</taxon>
        <taxon>Polyplacidae</taxon>
        <taxon>Polyplax</taxon>
    </lineage>
</organism>
<evidence type="ECO:0000256" key="7">
    <source>
        <dbReference type="ARBA" id="ARBA00023159"/>
    </source>
</evidence>
<evidence type="ECO:0000256" key="6">
    <source>
        <dbReference type="ARBA" id="ARBA00023015"/>
    </source>
</evidence>
<dbReference type="Proteomes" id="UP001359485">
    <property type="component" value="Unassembled WGS sequence"/>
</dbReference>
<evidence type="ECO:0000256" key="3">
    <source>
        <dbReference type="ARBA" id="ARBA00019614"/>
    </source>
</evidence>
<dbReference type="InterPro" id="IPR048338">
    <property type="entry name" value="Mediator_Med16"/>
</dbReference>
<comment type="subunit">
    <text evidence="11">Component of the Mediator complex.</text>
</comment>
<dbReference type="SUPFAM" id="SSF50978">
    <property type="entry name" value="WD40 repeat-like"/>
    <property type="match status" value="1"/>
</dbReference>
<dbReference type="InterPro" id="IPR015943">
    <property type="entry name" value="WD40/YVTN_repeat-like_dom_sf"/>
</dbReference>
<evidence type="ECO:0000256" key="5">
    <source>
        <dbReference type="ARBA" id="ARBA00022737"/>
    </source>
</evidence>
<dbReference type="Pfam" id="PF20718">
    <property type="entry name" value="Med16_bridge"/>
    <property type="match status" value="1"/>
</dbReference>
<comment type="function">
    <text evidence="11">Component of the Mediator complex, a coactivator involved in the regulated transcription of nearly all RNA polymerase II-dependent genes. Mediator functions as a bridge to convey information from gene-specific regulatory proteins to the basal RNA polymerase II transcription machinery. Mediator is recruited to promoters by direct interactions with regulatory proteins and serves as a scaffold for the assembly of a functional preinitiation complex with RNA polymerase II and the general transcription factors.</text>
</comment>
<keyword evidence="6 11" id="KW-0805">Transcription regulation</keyword>
<name>A0ABR1AL92_POLSC</name>
<evidence type="ECO:0000256" key="1">
    <source>
        <dbReference type="ARBA" id="ARBA00004123"/>
    </source>
</evidence>
<proteinExistence type="inferred from homology"/>
<evidence type="ECO:0000313" key="15">
    <source>
        <dbReference type="EMBL" id="KAK6622062.1"/>
    </source>
</evidence>
<protein>
    <recommendedName>
        <fullName evidence="3 11">Mediator of RNA polymerase II transcription subunit 16</fullName>
    </recommendedName>
    <alternativeName>
        <fullName evidence="10 11">Mediator complex subunit 16</fullName>
    </alternativeName>
</protein>
<keyword evidence="4" id="KW-0853">WD repeat</keyword>
<dbReference type="InterPro" id="IPR036322">
    <property type="entry name" value="WD40_repeat_dom_sf"/>
</dbReference>
<evidence type="ECO:0000256" key="10">
    <source>
        <dbReference type="ARBA" id="ARBA00032015"/>
    </source>
</evidence>
<keyword evidence="8 11" id="KW-0804">Transcription</keyword>